<dbReference type="InterPro" id="IPR050126">
    <property type="entry name" value="Ap4A_hydrolase"/>
</dbReference>
<dbReference type="STRING" id="89187.ISM_06900"/>
<dbReference type="HOGENOM" id="CLU_023125_4_1_5"/>
<sequence length="236" mass="25995">MIYAVGDIHGHLDKLDQALARIEADGGAEAPVVFLGDLVDRGPASCQVIDRLLEGRAAGRDWTVLLGNHDRLFLDFLEEGRIWSEHIKSGVSWLNPRMGGAVTLASYGVEASEEAPALEAARAAVPEAHQEFLRSLPRLHEVGDLLFVHAGIDPRKPLDWQDPVDLIWIRDRFLSYRDPLPWLVVHGHSAVDYPEHCGNRVNLDGGAGHGRDLIPAVIEGREVSLLTDRGRVALRP</sequence>
<dbReference type="PRINTS" id="PR00114">
    <property type="entry name" value="STPHPHTASE"/>
</dbReference>
<dbReference type="EMBL" id="AALY01000001">
    <property type="protein sequence ID" value="EAP78003.1"/>
    <property type="molecule type" value="Genomic_DNA"/>
</dbReference>
<evidence type="ECO:0000313" key="3">
    <source>
        <dbReference type="Proteomes" id="UP000005954"/>
    </source>
</evidence>
<proteinExistence type="predicted"/>
<dbReference type="Proteomes" id="UP000005954">
    <property type="component" value="Unassembled WGS sequence"/>
</dbReference>
<dbReference type="GO" id="GO:0110154">
    <property type="term" value="P:RNA decapping"/>
    <property type="evidence" value="ECO:0007669"/>
    <property type="project" value="TreeGrafter"/>
</dbReference>
<comment type="caution">
    <text evidence="2">The sequence shown here is derived from an EMBL/GenBank/DDBJ whole genome shotgun (WGS) entry which is preliminary data.</text>
</comment>
<feature type="domain" description="Calcineurin-like phosphoesterase" evidence="1">
    <location>
        <begin position="2"/>
        <end position="196"/>
    </location>
</feature>
<keyword evidence="3" id="KW-1185">Reference proteome</keyword>
<dbReference type="eggNOG" id="COG0639">
    <property type="taxonomic scope" value="Bacteria"/>
</dbReference>
<evidence type="ECO:0000259" key="1">
    <source>
        <dbReference type="Pfam" id="PF00149"/>
    </source>
</evidence>
<name>A3SKX2_ROSNI</name>
<dbReference type="Pfam" id="PF00149">
    <property type="entry name" value="Metallophos"/>
    <property type="match status" value="1"/>
</dbReference>
<dbReference type="OrthoDB" id="9807890at2"/>
<dbReference type="GO" id="GO:0008803">
    <property type="term" value="F:bis(5'-nucleosyl)-tetraphosphatase (symmetrical) activity"/>
    <property type="evidence" value="ECO:0007669"/>
    <property type="project" value="TreeGrafter"/>
</dbReference>
<dbReference type="GO" id="GO:0016791">
    <property type="term" value="F:phosphatase activity"/>
    <property type="evidence" value="ECO:0007669"/>
    <property type="project" value="TreeGrafter"/>
</dbReference>
<accession>A3SKX2</accession>
<dbReference type="GO" id="GO:0005737">
    <property type="term" value="C:cytoplasm"/>
    <property type="evidence" value="ECO:0007669"/>
    <property type="project" value="TreeGrafter"/>
</dbReference>
<dbReference type="InterPro" id="IPR029052">
    <property type="entry name" value="Metallo-depent_PP-like"/>
</dbReference>
<dbReference type="InterPro" id="IPR004843">
    <property type="entry name" value="Calcineurin-like_PHP"/>
</dbReference>
<organism evidence="2 3">
    <name type="scientific">Roseovarius nubinhibens (strain ATCC BAA-591 / DSM 15170 / ISM)</name>
    <dbReference type="NCBI Taxonomy" id="89187"/>
    <lineage>
        <taxon>Bacteria</taxon>
        <taxon>Pseudomonadati</taxon>
        <taxon>Pseudomonadota</taxon>
        <taxon>Alphaproteobacteria</taxon>
        <taxon>Rhodobacterales</taxon>
        <taxon>Roseobacteraceae</taxon>
        <taxon>Roseovarius</taxon>
    </lineage>
</organism>
<dbReference type="InterPro" id="IPR006186">
    <property type="entry name" value="Ser/Thr-sp_prot-phosphatase"/>
</dbReference>
<gene>
    <name evidence="2" type="ORF">ISM_06900</name>
</gene>
<dbReference type="AlphaFoldDB" id="A3SKX2"/>
<dbReference type="PANTHER" id="PTHR42850:SF4">
    <property type="entry name" value="ZINC-DEPENDENT ENDOPOLYPHOSPHATASE"/>
    <property type="match status" value="1"/>
</dbReference>
<protein>
    <submittedName>
        <fullName evidence="2">Serine/threonine protein phosphatase family protein</fullName>
    </submittedName>
</protein>
<evidence type="ECO:0000313" key="2">
    <source>
        <dbReference type="EMBL" id="EAP78003.1"/>
    </source>
</evidence>
<dbReference type="SUPFAM" id="SSF56300">
    <property type="entry name" value="Metallo-dependent phosphatases"/>
    <property type="match status" value="1"/>
</dbReference>
<dbReference type="RefSeq" id="WP_009813404.1">
    <property type="nucleotide sequence ID" value="NZ_CH724156.1"/>
</dbReference>
<dbReference type="PANTHER" id="PTHR42850">
    <property type="entry name" value="METALLOPHOSPHOESTERASE"/>
    <property type="match status" value="1"/>
</dbReference>
<reference evidence="2 3" key="1">
    <citation type="submission" date="2005-12" db="EMBL/GenBank/DDBJ databases">
        <authorList>
            <person name="Moran M.A."/>
            <person name="Ferriera S."/>
            <person name="Johnson J."/>
            <person name="Kravitz S."/>
            <person name="Halpern A."/>
            <person name="Remington K."/>
            <person name="Beeson K."/>
            <person name="Tran B."/>
            <person name="Rogers Y.-H."/>
            <person name="Friedman R."/>
            <person name="Venter J.C."/>
        </authorList>
    </citation>
    <scope>NUCLEOTIDE SEQUENCE [LARGE SCALE GENOMIC DNA]</scope>
    <source>
        <strain evidence="3">ATCC BAA-591 / DSM 15170 / ISM</strain>
    </source>
</reference>
<dbReference type="Gene3D" id="3.60.21.10">
    <property type="match status" value="1"/>
</dbReference>